<dbReference type="RefSeq" id="WP_156549448.1">
    <property type="nucleotide sequence ID" value="NZ_JABAEJ010000007.1"/>
</dbReference>
<evidence type="ECO:0000313" key="4">
    <source>
        <dbReference type="Proteomes" id="UP000436692"/>
    </source>
</evidence>
<dbReference type="NCBIfam" id="TIGR03373">
    <property type="entry name" value="VI_minor_4"/>
    <property type="match status" value="1"/>
</dbReference>
<feature type="region of interest" description="Disordered" evidence="1">
    <location>
        <begin position="209"/>
        <end position="260"/>
    </location>
</feature>
<dbReference type="Gene3D" id="3.60.40.10">
    <property type="entry name" value="PPM-type phosphatase domain"/>
    <property type="match status" value="1"/>
</dbReference>
<evidence type="ECO:0000259" key="2">
    <source>
        <dbReference type="PROSITE" id="PS51746"/>
    </source>
</evidence>
<dbReference type="CDD" id="cd00143">
    <property type="entry name" value="PP2Cc"/>
    <property type="match status" value="1"/>
</dbReference>
<protein>
    <submittedName>
        <fullName evidence="3">Type VI secretion system-associated protein TagF</fullName>
    </submittedName>
</protein>
<dbReference type="InterPro" id="IPR015655">
    <property type="entry name" value="PP2C"/>
</dbReference>
<dbReference type="InterPro" id="IPR017748">
    <property type="entry name" value="TagF"/>
</dbReference>
<dbReference type="GO" id="GO:0004722">
    <property type="term" value="F:protein serine/threonine phosphatase activity"/>
    <property type="evidence" value="ECO:0007669"/>
    <property type="project" value="InterPro"/>
</dbReference>
<sequence>MALRPAQTEKPAGQDRIGFFGKLPSHGDFLSEGLEREMVATLDGWIRGGLHACEQEFGAAWPELFSASPPWRFIVEKGVWGQVAHAGVMLASRDRVGRSFPLIIMAQMHRFTHHPRTLFLDNTWFMAAEGLAESTMTREFDINRFTETLKRMRMPRPQEEEGTASASKDGTALWWYIDPQTSKPQGLRFSSQMKAEDFLRLFRQSAGLMSRPQDNTASTPATARAPASVPIPAEAKPAPQRAAPSPDKPPRDPKTAEPQTAGLRYSYATHAGTRFSINADGLFICEKPRIFAIADGVGDDTASQEAARYTAGQLAEIGETADLDTMLQEIKGKLGRANSLLQARTQRTDGTAPAASVIVAALVSHQLLLVWAGDARAYLLRDGTMVPLTRDHIAIGLQKRLRRGVGLDQQFLPETLTTDILPGDRLLLCSFPLIQVLTERTVAEILHQCTDAESAERLVQEALIANVRENVSAIVVSLARTDASA</sequence>
<name>A0AAE4WEA3_AGRVI</name>
<dbReference type="SMART" id="SM00331">
    <property type="entry name" value="PP2C_SIG"/>
    <property type="match status" value="1"/>
</dbReference>
<dbReference type="PANTHER" id="PTHR47992">
    <property type="entry name" value="PROTEIN PHOSPHATASE"/>
    <property type="match status" value="1"/>
</dbReference>
<dbReference type="EMBL" id="WPHM01000006">
    <property type="protein sequence ID" value="MUZ58308.1"/>
    <property type="molecule type" value="Genomic_DNA"/>
</dbReference>
<dbReference type="SUPFAM" id="SSF81606">
    <property type="entry name" value="PP2C-like"/>
    <property type="match status" value="1"/>
</dbReference>
<comment type="caution">
    <text evidence="3">The sequence shown here is derived from an EMBL/GenBank/DDBJ whole genome shotgun (WGS) entry which is preliminary data.</text>
</comment>
<dbReference type="Pfam" id="PF09867">
    <property type="entry name" value="TagF_N"/>
    <property type="match status" value="1"/>
</dbReference>
<dbReference type="InterPro" id="IPR001932">
    <property type="entry name" value="PPM-type_phosphatase-like_dom"/>
</dbReference>
<accession>A0AAE4WEA3</accession>
<feature type="domain" description="PPM-type phosphatase" evidence="2">
    <location>
        <begin position="264"/>
        <end position="478"/>
    </location>
</feature>
<dbReference type="Pfam" id="PF00481">
    <property type="entry name" value="PP2C"/>
    <property type="match status" value="1"/>
</dbReference>
<evidence type="ECO:0000313" key="3">
    <source>
        <dbReference type="EMBL" id="MUZ58308.1"/>
    </source>
</evidence>
<dbReference type="SMART" id="SM00332">
    <property type="entry name" value="PP2Cc"/>
    <property type="match status" value="1"/>
</dbReference>
<dbReference type="AlphaFoldDB" id="A0AAE4WEA3"/>
<dbReference type="InterPro" id="IPR036457">
    <property type="entry name" value="PPM-type-like_dom_sf"/>
</dbReference>
<dbReference type="Gene3D" id="3.40.1730.10">
    <property type="entry name" value="pa0076 domain"/>
    <property type="match status" value="1"/>
</dbReference>
<reference evidence="3 4" key="1">
    <citation type="submission" date="2019-12" db="EMBL/GenBank/DDBJ databases">
        <title>Whole-genome sequencing of Allorhizobium vitis.</title>
        <authorList>
            <person name="Gan H.M."/>
            <person name="Szegedi E."/>
            <person name="Burr T."/>
            <person name="Savka M.A."/>
        </authorList>
    </citation>
    <scope>NUCLEOTIDE SEQUENCE [LARGE SCALE GENOMIC DNA]</scope>
    <source>
        <strain evidence="3 4">CG989</strain>
    </source>
</reference>
<dbReference type="PROSITE" id="PS51746">
    <property type="entry name" value="PPM_2"/>
    <property type="match status" value="1"/>
</dbReference>
<organism evidence="3 4">
    <name type="scientific">Agrobacterium vitis</name>
    <name type="common">Rhizobium vitis</name>
    <dbReference type="NCBI Taxonomy" id="373"/>
    <lineage>
        <taxon>Bacteria</taxon>
        <taxon>Pseudomonadati</taxon>
        <taxon>Pseudomonadota</taxon>
        <taxon>Alphaproteobacteria</taxon>
        <taxon>Hyphomicrobiales</taxon>
        <taxon>Rhizobiaceae</taxon>
        <taxon>Rhizobium/Agrobacterium group</taxon>
        <taxon>Agrobacterium</taxon>
    </lineage>
</organism>
<dbReference type="Proteomes" id="UP000436692">
    <property type="component" value="Unassembled WGS sequence"/>
</dbReference>
<proteinExistence type="predicted"/>
<dbReference type="InterPro" id="IPR038225">
    <property type="entry name" value="TagF_sf"/>
</dbReference>
<evidence type="ECO:0000256" key="1">
    <source>
        <dbReference type="SAM" id="MobiDB-lite"/>
    </source>
</evidence>
<gene>
    <name evidence="3" type="primary">tagF</name>
    <name evidence="3" type="ORF">GOZ95_12680</name>
</gene>
<feature type="compositionally biased region" description="Low complexity" evidence="1">
    <location>
        <begin position="216"/>
        <end position="228"/>
    </location>
</feature>